<dbReference type="Proteomes" id="UP001341444">
    <property type="component" value="Unassembled WGS sequence"/>
</dbReference>
<protein>
    <submittedName>
        <fullName evidence="3">Alpha/beta fold hydrolase</fullName>
    </submittedName>
</protein>
<dbReference type="PANTHER" id="PTHR36837:SF2">
    <property type="entry name" value="POLY(3-HYDROXYALKANOATE) POLYMERASE SUBUNIT PHAC"/>
    <property type="match status" value="1"/>
</dbReference>
<feature type="domain" description="AB hydrolase-1" evidence="2">
    <location>
        <begin position="119"/>
        <end position="361"/>
    </location>
</feature>
<dbReference type="Pfam" id="PF00561">
    <property type="entry name" value="Abhydrolase_1"/>
    <property type="match status" value="1"/>
</dbReference>
<keyword evidence="4" id="KW-1185">Reference proteome</keyword>
<name>A0ABU6MJ75_9BACI</name>
<dbReference type="InterPro" id="IPR000073">
    <property type="entry name" value="AB_hydrolase_1"/>
</dbReference>
<accession>A0ABU6MJ75</accession>
<feature type="compositionally biased region" description="Basic and acidic residues" evidence="1">
    <location>
        <begin position="1"/>
        <end position="16"/>
    </location>
</feature>
<evidence type="ECO:0000259" key="2">
    <source>
        <dbReference type="Pfam" id="PF00561"/>
    </source>
</evidence>
<dbReference type="RefSeq" id="WP_083953134.1">
    <property type="nucleotide sequence ID" value="NZ_JARMAB010000023.1"/>
</dbReference>
<dbReference type="InterPro" id="IPR051321">
    <property type="entry name" value="PHA/PHB_synthase"/>
</dbReference>
<dbReference type="SUPFAM" id="SSF53474">
    <property type="entry name" value="alpha/beta-Hydrolases"/>
    <property type="match status" value="1"/>
</dbReference>
<dbReference type="Gene3D" id="3.40.50.1820">
    <property type="entry name" value="alpha/beta hydrolase"/>
    <property type="match status" value="1"/>
</dbReference>
<dbReference type="InterPro" id="IPR029058">
    <property type="entry name" value="AB_hydrolase_fold"/>
</dbReference>
<keyword evidence="3" id="KW-0378">Hydrolase</keyword>
<reference evidence="3 4" key="1">
    <citation type="submission" date="2023-03" db="EMBL/GenBank/DDBJ databases">
        <title>Bacillus Genome Sequencing.</title>
        <authorList>
            <person name="Dunlap C."/>
        </authorList>
    </citation>
    <scope>NUCLEOTIDE SEQUENCE [LARGE SCALE GENOMIC DNA]</scope>
    <source>
        <strain evidence="3 4">B-23453</strain>
    </source>
</reference>
<dbReference type="PANTHER" id="PTHR36837">
    <property type="entry name" value="POLY(3-HYDROXYALKANOATE) POLYMERASE SUBUNIT PHAC"/>
    <property type="match status" value="1"/>
</dbReference>
<evidence type="ECO:0000313" key="4">
    <source>
        <dbReference type="Proteomes" id="UP001341444"/>
    </source>
</evidence>
<evidence type="ECO:0000313" key="3">
    <source>
        <dbReference type="EMBL" id="MED1204457.1"/>
    </source>
</evidence>
<proteinExistence type="predicted"/>
<comment type="caution">
    <text evidence="3">The sequence shown here is derived from an EMBL/GenBank/DDBJ whole genome shotgun (WGS) entry which is preliminary data.</text>
</comment>
<gene>
    <name evidence="3" type="ORF">P4T90_15520</name>
</gene>
<evidence type="ECO:0000256" key="1">
    <source>
        <dbReference type="SAM" id="MobiDB-lite"/>
    </source>
</evidence>
<organism evidence="3 4">
    <name type="scientific">Heyndrickxia acidicola</name>
    <dbReference type="NCBI Taxonomy" id="209389"/>
    <lineage>
        <taxon>Bacteria</taxon>
        <taxon>Bacillati</taxon>
        <taxon>Bacillota</taxon>
        <taxon>Bacilli</taxon>
        <taxon>Bacillales</taxon>
        <taxon>Bacillaceae</taxon>
        <taxon>Heyndrickxia</taxon>
    </lineage>
</organism>
<dbReference type="GO" id="GO:0016787">
    <property type="term" value="F:hydrolase activity"/>
    <property type="evidence" value="ECO:0007669"/>
    <property type="project" value="UniProtKB-KW"/>
</dbReference>
<dbReference type="EMBL" id="JARMAB010000023">
    <property type="protein sequence ID" value="MED1204457.1"/>
    <property type="molecule type" value="Genomic_DNA"/>
</dbReference>
<sequence length="389" mass="44134">MEGKVNRNQHHEDHVTGEAAINQERISPEKEENNENASFTFSTLDFKKEYARWRGFFSHWLDPEPETANTPREAVWKKNKAVLWYYPAVEKKYRTPVYLVYSLVNQPVILDLQPIGSKIKAFTESGFEVYLLDFGSPGYEDRDINVDDYIVDYIQKGAKRVLKHSGAGEISVIGYCLGGTFAAVYAAIADEPIQNLVLIVAPFDFHSVPFFEEWAEPIRSGRVSFDEVMDSLGVLPAGFIKAGVRLITSPVYFSPYLSLLNKSHDPAYVEKWRRFNSWTEGHIPFTGAAMKQLFNDFAKENKLINGNLTVRGKKVDLTNIHSNLLVASSQFDRLVPHEQSAPIMELVSSTDKTYKLLEGGHTHMVAKAGNLPEFLEEWLPRRSNPINTL</sequence>
<feature type="region of interest" description="Disordered" evidence="1">
    <location>
        <begin position="1"/>
        <end position="36"/>
    </location>
</feature>